<keyword evidence="1" id="KW-0472">Membrane</keyword>
<protein>
    <submittedName>
        <fullName evidence="2">Uncharacterized protein</fullName>
    </submittedName>
</protein>
<keyword evidence="1" id="KW-0812">Transmembrane</keyword>
<reference evidence="2" key="2">
    <citation type="journal article" date="2024" name="Plant">
        <title>Genomic evolution and insights into agronomic trait innovations of Sesamum species.</title>
        <authorList>
            <person name="Miao H."/>
            <person name="Wang L."/>
            <person name="Qu L."/>
            <person name="Liu H."/>
            <person name="Sun Y."/>
            <person name="Le M."/>
            <person name="Wang Q."/>
            <person name="Wei S."/>
            <person name="Zheng Y."/>
            <person name="Lin W."/>
            <person name="Duan Y."/>
            <person name="Cao H."/>
            <person name="Xiong S."/>
            <person name="Wang X."/>
            <person name="Wei L."/>
            <person name="Li C."/>
            <person name="Ma Q."/>
            <person name="Ju M."/>
            <person name="Zhao R."/>
            <person name="Li G."/>
            <person name="Mu C."/>
            <person name="Tian Q."/>
            <person name="Mei H."/>
            <person name="Zhang T."/>
            <person name="Gao T."/>
            <person name="Zhang H."/>
        </authorList>
    </citation>
    <scope>NUCLEOTIDE SEQUENCE</scope>
    <source>
        <strain evidence="2">G02</strain>
    </source>
</reference>
<reference evidence="2" key="1">
    <citation type="submission" date="2020-06" db="EMBL/GenBank/DDBJ databases">
        <authorList>
            <person name="Li T."/>
            <person name="Hu X."/>
            <person name="Zhang T."/>
            <person name="Song X."/>
            <person name="Zhang H."/>
            <person name="Dai N."/>
            <person name="Sheng W."/>
            <person name="Hou X."/>
            <person name="Wei L."/>
        </authorList>
    </citation>
    <scope>NUCLEOTIDE SEQUENCE</scope>
    <source>
        <strain evidence="2">G02</strain>
        <tissue evidence="2">Leaf</tissue>
    </source>
</reference>
<name>A0AAW2JSR9_SESRA</name>
<dbReference type="EMBL" id="JACGWJ010000032">
    <property type="protein sequence ID" value="KAL0297495.1"/>
    <property type="molecule type" value="Genomic_DNA"/>
</dbReference>
<evidence type="ECO:0000313" key="2">
    <source>
        <dbReference type="EMBL" id="KAL0297495.1"/>
    </source>
</evidence>
<accession>A0AAW2JSR9</accession>
<comment type="caution">
    <text evidence="2">The sequence shown here is derived from an EMBL/GenBank/DDBJ whole genome shotgun (WGS) entry which is preliminary data.</text>
</comment>
<feature type="transmembrane region" description="Helical" evidence="1">
    <location>
        <begin position="13"/>
        <end position="33"/>
    </location>
</feature>
<dbReference type="AlphaFoldDB" id="A0AAW2JSR9"/>
<keyword evidence="1" id="KW-1133">Transmembrane helix</keyword>
<proteinExistence type="predicted"/>
<sequence>MTEPLNQAGGPTWHWRVLAGYPPASLMICFLFIRTTTFRGREDLRNPSTYDPELLRRLDAQESDSPRSDLRVVAVAGTIIKKRRRREGVHHEPILGIG</sequence>
<gene>
    <name evidence="2" type="ORF">Sradi_6801600</name>
</gene>
<organism evidence="2">
    <name type="scientific">Sesamum radiatum</name>
    <name type="common">Black benniseed</name>
    <dbReference type="NCBI Taxonomy" id="300843"/>
    <lineage>
        <taxon>Eukaryota</taxon>
        <taxon>Viridiplantae</taxon>
        <taxon>Streptophyta</taxon>
        <taxon>Embryophyta</taxon>
        <taxon>Tracheophyta</taxon>
        <taxon>Spermatophyta</taxon>
        <taxon>Magnoliopsida</taxon>
        <taxon>eudicotyledons</taxon>
        <taxon>Gunneridae</taxon>
        <taxon>Pentapetalae</taxon>
        <taxon>asterids</taxon>
        <taxon>lamiids</taxon>
        <taxon>Lamiales</taxon>
        <taxon>Pedaliaceae</taxon>
        <taxon>Sesamum</taxon>
    </lineage>
</organism>
<evidence type="ECO:0000256" key="1">
    <source>
        <dbReference type="SAM" id="Phobius"/>
    </source>
</evidence>